<dbReference type="GO" id="GO:0003861">
    <property type="term" value="F:3-isopropylmalate dehydratase activity"/>
    <property type="evidence" value="ECO:0007669"/>
    <property type="project" value="UniProtKB-UniRule"/>
</dbReference>
<keyword evidence="13" id="KW-1185">Reference proteome</keyword>
<evidence type="ECO:0000256" key="5">
    <source>
        <dbReference type="ARBA" id="ARBA00011271"/>
    </source>
</evidence>
<evidence type="ECO:0000256" key="9">
    <source>
        <dbReference type="ARBA" id="ARBA00023304"/>
    </source>
</evidence>
<dbReference type="NCBIfam" id="TIGR00171">
    <property type="entry name" value="leuD"/>
    <property type="match status" value="1"/>
</dbReference>
<evidence type="ECO:0000256" key="10">
    <source>
        <dbReference type="HAMAP-Rule" id="MF_01031"/>
    </source>
</evidence>
<protein>
    <recommendedName>
        <fullName evidence="10">3-isopropylmalate dehydratase small subunit</fullName>
        <ecNumber evidence="10">4.2.1.33</ecNumber>
    </recommendedName>
    <alternativeName>
        <fullName evidence="10">Alpha-IPM isomerase</fullName>
        <shortName evidence="10">IPMI</shortName>
    </alternativeName>
    <alternativeName>
        <fullName evidence="10">Isopropylmalate isomerase</fullName>
    </alternativeName>
</protein>
<comment type="function">
    <text evidence="2 10">Catalyzes the isomerization between 2-isopropylmalate and 3-isopropylmalate, via the formation of 2-isopropylmaleate.</text>
</comment>
<keyword evidence="7 10" id="KW-0028">Amino-acid biosynthesis</keyword>
<dbReference type="InterPro" id="IPR033940">
    <property type="entry name" value="IPMI_Swivel"/>
</dbReference>
<dbReference type="InterPro" id="IPR015928">
    <property type="entry name" value="Aconitase/3IPM_dehydase_swvl"/>
</dbReference>
<keyword evidence="8 10" id="KW-0456">Lyase</keyword>
<accession>A0A7K0J5P1</accession>
<dbReference type="CDD" id="cd01577">
    <property type="entry name" value="IPMI_Swivel"/>
    <property type="match status" value="1"/>
</dbReference>
<dbReference type="GO" id="GO:0009316">
    <property type="term" value="C:3-isopropylmalate dehydratase complex"/>
    <property type="evidence" value="ECO:0007669"/>
    <property type="project" value="InterPro"/>
</dbReference>
<proteinExistence type="inferred from homology"/>
<name>A0A7K0J5P1_9ACTN</name>
<evidence type="ECO:0000256" key="1">
    <source>
        <dbReference type="ARBA" id="ARBA00000491"/>
    </source>
</evidence>
<evidence type="ECO:0000256" key="4">
    <source>
        <dbReference type="ARBA" id="ARBA00009845"/>
    </source>
</evidence>
<dbReference type="EC" id="4.2.1.33" evidence="10"/>
<gene>
    <name evidence="10 12" type="primary">leuD</name>
    <name evidence="12" type="ORF">FYJ43_04165</name>
</gene>
<organism evidence="12 13">
    <name type="scientific">Cutibacterium porci</name>
    <dbReference type="NCBI Taxonomy" id="2605781"/>
    <lineage>
        <taxon>Bacteria</taxon>
        <taxon>Bacillati</taxon>
        <taxon>Actinomycetota</taxon>
        <taxon>Actinomycetes</taxon>
        <taxon>Propionibacteriales</taxon>
        <taxon>Propionibacteriaceae</taxon>
        <taxon>Cutibacterium</taxon>
    </lineage>
</organism>
<evidence type="ECO:0000313" key="13">
    <source>
        <dbReference type="Proteomes" id="UP000466104"/>
    </source>
</evidence>
<dbReference type="SUPFAM" id="SSF52016">
    <property type="entry name" value="LeuD/IlvD-like"/>
    <property type="match status" value="1"/>
</dbReference>
<dbReference type="HAMAP" id="MF_01031">
    <property type="entry name" value="LeuD_type1"/>
    <property type="match status" value="1"/>
</dbReference>
<comment type="subunit">
    <text evidence="5 10">Heterodimer of LeuC and LeuD.</text>
</comment>
<feature type="domain" description="Aconitase A/isopropylmalate dehydratase small subunit swivel" evidence="11">
    <location>
        <begin position="1"/>
        <end position="111"/>
    </location>
</feature>
<comment type="similarity">
    <text evidence="4 10">Belongs to the LeuD family. LeuD type 1 subfamily.</text>
</comment>
<sequence length="199" mass="22039">MDAFSTHTGVPVPLRRANVDTDQIIPAVYLKRITRTGFEDGLFATWRTESDFVLNHEPWSHGSILIVGPDFGIGSSREHAVWALQNYGFRVIIGSRFADIFRNNSGNNGLLLAQVEPAIVETLWDYAEQHPGEQLTVSLQNRTISLPDARTYSFHIDDVTRQRLLAGLDAVGETLKYADAIAAYEAHRPSFLPTTSAAG</sequence>
<evidence type="ECO:0000313" key="12">
    <source>
        <dbReference type="EMBL" id="MSS45254.1"/>
    </source>
</evidence>
<evidence type="ECO:0000256" key="8">
    <source>
        <dbReference type="ARBA" id="ARBA00023239"/>
    </source>
</evidence>
<evidence type="ECO:0000256" key="6">
    <source>
        <dbReference type="ARBA" id="ARBA00022430"/>
    </source>
</evidence>
<evidence type="ECO:0000256" key="2">
    <source>
        <dbReference type="ARBA" id="ARBA00002695"/>
    </source>
</evidence>
<dbReference type="PANTHER" id="PTHR43345">
    <property type="entry name" value="3-ISOPROPYLMALATE DEHYDRATASE SMALL SUBUNIT 2-RELATED-RELATED"/>
    <property type="match status" value="1"/>
</dbReference>
<dbReference type="AlphaFoldDB" id="A0A7K0J5P1"/>
<dbReference type="NCBIfam" id="NF002458">
    <property type="entry name" value="PRK01641.1"/>
    <property type="match status" value="1"/>
</dbReference>
<comment type="caution">
    <text evidence="12">The sequence shown here is derived from an EMBL/GenBank/DDBJ whole genome shotgun (WGS) entry which is preliminary data.</text>
</comment>
<dbReference type="InterPro" id="IPR004431">
    <property type="entry name" value="3-IsopropMal_deHydase_ssu"/>
</dbReference>
<dbReference type="FunFam" id="3.20.19.10:FF:000003">
    <property type="entry name" value="3-isopropylmalate dehydratase small subunit"/>
    <property type="match status" value="1"/>
</dbReference>
<keyword evidence="9 10" id="KW-0100">Branched-chain amino acid biosynthesis</keyword>
<dbReference type="Pfam" id="PF00694">
    <property type="entry name" value="Aconitase_C"/>
    <property type="match status" value="1"/>
</dbReference>
<dbReference type="RefSeq" id="WP_154562344.1">
    <property type="nucleotide sequence ID" value="NZ_VUMG01000002.1"/>
</dbReference>
<evidence type="ECO:0000256" key="7">
    <source>
        <dbReference type="ARBA" id="ARBA00022605"/>
    </source>
</evidence>
<evidence type="ECO:0000259" key="11">
    <source>
        <dbReference type="Pfam" id="PF00694"/>
    </source>
</evidence>
<dbReference type="InterPro" id="IPR050075">
    <property type="entry name" value="LeuD"/>
</dbReference>
<comment type="catalytic activity">
    <reaction evidence="1 10">
        <text>(2R,3S)-3-isopropylmalate = (2S)-2-isopropylmalate</text>
        <dbReference type="Rhea" id="RHEA:32287"/>
        <dbReference type="ChEBI" id="CHEBI:1178"/>
        <dbReference type="ChEBI" id="CHEBI:35121"/>
        <dbReference type="EC" id="4.2.1.33"/>
    </reaction>
</comment>
<dbReference type="UniPathway" id="UPA00048">
    <property type="reaction ID" value="UER00071"/>
</dbReference>
<dbReference type="PANTHER" id="PTHR43345:SF5">
    <property type="entry name" value="3-ISOPROPYLMALATE DEHYDRATASE SMALL SUBUNIT"/>
    <property type="match status" value="1"/>
</dbReference>
<dbReference type="EMBL" id="VUMG01000002">
    <property type="protein sequence ID" value="MSS45254.1"/>
    <property type="molecule type" value="Genomic_DNA"/>
</dbReference>
<evidence type="ECO:0000256" key="3">
    <source>
        <dbReference type="ARBA" id="ARBA00004729"/>
    </source>
</evidence>
<dbReference type="InterPro" id="IPR000573">
    <property type="entry name" value="AconitaseA/IPMdHydase_ssu_swvl"/>
</dbReference>
<dbReference type="GO" id="GO:0009098">
    <property type="term" value="P:L-leucine biosynthetic process"/>
    <property type="evidence" value="ECO:0007669"/>
    <property type="project" value="UniProtKB-UniRule"/>
</dbReference>
<dbReference type="Proteomes" id="UP000466104">
    <property type="component" value="Unassembled WGS sequence"/>
</dbReference>
<reference evidence="12 13" key="1">
    <citation type="submission" date="2019-08" db="EMBL/GenBank/DDBJ databases">
        <title>In-depth cultivation of the pig gut microbiome towards novel bacterial diversity and tailored functional studies.</title>
        <authorList>
            <person name="Wylensek D."/>
            <person name="Hitch T.C.A."/>
            <person name="Clavel T."/>
        </authorList>
    </citation>
    <scope>NUCLEOTIDE SEQUENCE [LARGE SCALE GENOMIC DNA]</scope>
    <source>
        <strain evidence="12 13">WCA-380-WT-3A</strain>
    </source>
</reference>
<comment type="pathway">
    <text evidence="3 10">Amino-acid biosynthesis; L-leucine biosynthesis; L-leucine from 3-methyl-2-oxobutanoate: step 2/4.</text>
</comment>
<keyword evidence="6 10" id="KW-0432">Leucine biosynthesis</keyword>
<dbReference type="Gene3D" id="3.20.19.10">
    <property type="entry name" value="Aconitase, domain 4"/>
    <property type="match status" value="1"/>
</dbReference>